<proteinExistence type="predicted"/>
<gene>
    <name evidence="1" type="ORF">B7P43_G13240</name>
</gene>
<organism evidence="1 2">
    <name type="scientific">Cryptotermes secundus</name>
    <dbReference type="NCBI Taxonomy" id="105785"/>
    <lineage>
        <taxon>Eukaryota</taxon>
        <taxon>Metazoa</taxon>
        <taxon>Ecdysozoa</taxon>
        <taxon>Arthropoda</taxon>
        <taxon>Hexapoda</taxon>
        <taxon>Insecta</taxon>
        <taxon>Pterygota</taxon>
        <taxon>Neoptera</taxon>
        <taxon>Polyneoptera</taxon>
        <taxon>Dictyoptera</taxon>
        <taxon>Blattodea</taxon>
        <taxon>Blattoidea</taxon>
        <taxon>Termitoidae</taxon>
        <taxon>Kalotermitidae</taxon>
        <taxon>Cryptotermitinae</taxon>
        <taxon>Cryptotermes</taxon>
    </lineage>
</organism>
<dbReference type="AlphaFoldDB" id="A0A2J7R0Q9"/>
<evidence type="ECO:0000313" key="1">
    <source>
        <dbReference type="EMBL" id="PNF34421.1"/>
    </source>
</evidence>
<dbReference type="InParanoid" id="A0A2J7R0Q9"/>
<evidence type="ECO:0000313" key="2">
    <source>
        <dbReference type="Proteomes" id="UP000235965"/>
    </source>
</evidence>
<reference evidence="1 2" key="1">
    <citation type="submission" date="2017-12" db="EMBL/GenBank/DDBJ databases">
        <title>Hemimetabolous genomes reveal molecular basis of termite eusociality.</title>
        <authorList>
            <person name="Harrison M.C."/>
            <person name="Jongepier E."/>
            <person name="Robertson H.M."/>
            <person name="Arning N."/>
            <person name="Bitard-Feildel T."/>
            <person name="Chao H."/>
            <person name="Childers C.P."/>
            <person name="Dinh H."/>
            <person name="Doddapaneni H."/>
            <person name="Dugan S."/>
            <person name="Gowin J."/>
            <person name="Greiner C."/>
            <person name="Han Y."/>
            <person name="Hu H."/>
            <person name="Hughes D.S.T."/>
            <person name="Huylmans A.-K."/>
            <person name="Kemena C."/>
            <person name="Kremer L.P.M."/>
            <person name="Lee S.L."/>
            <person name="Lopez-Ezquerra A."/>
            <person name="Mallet L."/>
            <person name="Monroy-Kuhn J.M."/>
            <person name="Moser A."/>
            <person name="Murali S.C."/>
            <person name="Muzny D.M."/>
            <person name="Otani S."/>
            <person name="Piulachs M.-D."/>
            <person name="Poelchau M."/>
            <person name="Qu J."/>
            <person name="Schaub F."/>
            <person name="Wada-Katsumata A."/>
            <person name="Worley K.C."/>
            <person name="Xie Q."/>
            <person name="Ylla G."/>
            <person name="Poulsen M."/>
            <person name="Gibbs R.A."/>
            <person name="Schal C."/>
            <person name="Richards S."/>
            <person name="Belles X."/>
            <person name="Korb J."/>
            <person name="Bornberg-Bauer E."/>
        </authorList>
    </citation>
    <scope>NUCLEOTIDE SEQUENCE [LARGE SCALE GENOMIC DNA]</scope>
    <source>
        <tissue evidence="1">Whole body</tissue>
    </source>
</reference>
<keyword evidence="2" id="KW-1185">Reference proteome</keyword>
<sequence>MTPLCYYMDTDCMEDRKQMINFSIYRSWEPYDVVPKHCLVDWTDMENVKDCSCYGNYRKHSVYTSSILDLFNENGSRISHATFKVLQPGKKDKTFKL</sequence>
<dbReference type="EMBL" id="NEVH01008218">
    <property type="protein sequence ID" value="PNF34421.1"/>
    <property type="molecule type" value="Genomic_DNA"/>
</dbReference>
<protein>
    <submittedName>
        <fullName evidence="1">Uncharacterized protein</fullName>
    </submittedName>
</protein>
<dbReference type="Proteomes" id="UP000235965">
    <property type="component" value="Unassembled WGS sequence"/>
</dbReference>
<comment type="caution">
    <text evidence="1">The sequence shown here is derived from an EMBL/GenBank/DDBJ whole genome shotgun (WGS) entry which is preliminary data.</text>
</comment>
<name>A0A2J7R0Q9_9NEOP</name>
<accession>A0A2J7R0Q9</accession>